<dbReference type="InterPro" id="IPR046947">
    <property type="entry name" value="LytR-like"/>
</dbReference>
<dbReference type="SUPFAM" id="SSF52172">
    <property type="entry name" value="CheY-like"/>
    <property type="match status" value="1"/>
</dbReference>
<reference evidence="4 5" key="2">
    <citation type="journal article" date="2016" name="Genome Announc.">
        <title>Complete Genome Sequence of Algoriphagus sp. Strain M8-2, Isolated from a Brackish Lake.</title>
        <authorList>
            <person name="Muraguchi Y."/>
            <person name="Kushimoto K."/>
            <person name="Ohtsubo Y."/>
            <person name="Suzuki T."/>
            <person name="Dohra H."/>
            <person name="Kimbara K."/>
            <person name="Shintani M."/>
        </authorList>
    </citation>
    <scope>NUCLEOTIDE SEQUENCE [LARGE SCALE GENOMIC DNA]</scope>
    <source>
        <strain evidence="4 5">M8-2</strain>
    </source>
</reference>
<dbReference type="InterPro" id="IPR001789">
    <property type="entry name" value="Sig_transdc_resp-reg_receiver"/>
</dbReference>
<feature type="domain" description="HTH LytTR-type" evidence="3">
    <location>
        <begin position="145"/>
        <end position="254"/>
    </location>
</feature>
<dbReference type="AlphaFoldDB" id="A0A142EQI8"/>
<dbReference type="EMBL" id="CP012836">
    <property type="protein sequence ID" value="AMQ57393.1"/>
    <property type="molecule type" value="Genomic_DNA"/>
</dbReference>
<dbReference type="GO" id="GO:0003677">
    <property type="term" value="F:DNA binding"/>
    <property type="evidence" value="ECO:0007669"/>
    <property type="project" value="InterPro"/>
</dbReference>
<dbReference type="PROSITE" id="PS50930">
    <property type="entry name" value="HTH_LYTTR"/>
    <property type="match status" value="1"/>
</dbReference>
<feature type="modified residue" description="4-aspartylphosphate" evidence="1">
    <location>
        <position position="57"/>
    </location>
</feature>
<dbReference type="GO" id="GO:0000156">
    <property type="term" value="F:phosphorelay response regulator activity"/>
    <property type="evidence" value="ECO:0007669"/>
    <property type="project" value="InterPro"/>
</dbReference>
<evidence type="ECO:0000256" key="1">
    <source>
        <dbReference type="PROSITE-ProRule" id="PRU00169"/>
    </source>
</evidence>
<keyword evidence="1" id="KW-0597">Phosphoprotein</keyword>
<dbReference type="InterPro" id="IPR011006">
    <property type="entry name" value="CheY-like_superfamily"/>
</dbReference>
<organism evidence="4 5">
    <name type="scientific">Algoriphagus sanaruensis</name>
    <dbReference type="NCBI Taxonomy" id="1727163"/>
    <lineage>
        <taxon>Bacteria</taxon>
        <taxon>Pseudomonadati</taxon>
        <taxon>Bacteroidota</taxon>
        <taxon>Cytophagia</taxon>
        <taxon>Cytophagales</taxon>
        <taxon>Cyclobacteriaceae</taxon>
        <taxon>Algoriphagus</taxon>
    </lineage>
</organism>
<sequence length="254" mass="29487">MKKKLLLAEDEPLAQQRILAILKKSRPDWEVVTLVNRVSELSDALKYSENYDLILCDIHLADGLSFTAFKGKKVEVPVVFITAYDQYALESFEHNCIDYVLKPIQEERLLRAFDKVCKYSDSSWSESILDQISRHFPAKIYKKRFLAKIGSRLVFIPVDQIAYFYAEDGITFLVESGSSQKYIVDFSLNDLQLDQLDPKIFYRINRSFIINLDHLVEMKPYTNGRLTLSLKAKTDSPIVVAREKVNEFKTWINQ</sequence>
<reference evidence="5" key="1">
    <citation type="submission" date="2015-09" db="EMBL/GenBank/DDBJ databases">
        <title>Complete sequence of Algoriphagus sp. M8-2.</title>
        <authorList>
            <person name="Shintani M."/>
        </authorList>
    </citation>
    <scope>NUCLEOTIDE SEQUENCE [LARGE SCALE GENOMIC DNA]</scope>
    <source>
        <strain evidence="5">M8-2</strain>
    </source>
</reference>
<dbReference type="RefSeq" id="WP_067548520.1">
    <property type="nucleotide sequence ID" value="NZ_CP012836.1"/>
</dbReference>
<protein>
    <submittedName>
        <fullName evidence="4">LytTR family transcriptional regulator</fullName>
    </submittedName>
</protein>
<dbReference type="PROSITE" id="PS50110">
    <property type="entry name" value="RESPONSE_REGULATORY"/>
    <property type="match status" value="1"/>
</dbReference>
<dbReference type="Proteomes" id="UP000073816">
    <property type="component" value="Chromosome"/>
</dbReference>
<evidence type="ECO:0000313" key="5">
    <source>
        <dbReference type="Proteomes" id="UP000073816"/>
    </source>
</evidence>
<dbReference type="Pfam" id="PF00072">
    <property type="entry name" value="Response_reg"/>
    <property type="match status" value="1"/>
</dbReference>
<feature type="domain" description="Response regulatory" evidence="2">
    <location>
        <begin position="4"/>
        <end position="117"/>
    </location>
</feature>
<proteinExistence type="predicted"/>
<name>A0A142EQI8_9BACT</name>
<dbReference type="InterPro" id="IPR007492">
    <property type="entry name" value="LytTR_DNA-bd_dom"/>
</dbReference>
<evidence type="ECO:0000259" key="2">
    <source>
        <dbReference type="PROSITE" id="PS50110"/>
    </source>
</evidence>
<dbReference type="KEGG" id="alm:AO498_13175"/>
<evidence type="ECO:0000259" key="3">
    <source>
        <dbReference type="PROSITE" id="PS50930"/>
    </source>
</evidence>
<dbReference type="SMART" id="SM00448">
    <property type="entry name" value="REC"/>
    <property type="match status" value="1"/>
</dbReference>
<dbReference type="STRING" id="1727163.AO498_13175"/>
<gene>
    <name evidence="4" type="ORF">AO498_13175</name>
</gene>
<dbReference type="PANTHER" id="PTHR37299">
    <property type="entry name" value="TRANSCRIPTIONAL REGULATOR-RELATED"/>
    <property type="match status" value="1"/>
</dbReference>
<dbReference type="Gene3D" id="2.40.50.1020">
    <property type="entry name" value="LytTr DNA-binding domain"/>
    <property type="match status" value="1"/>
</dbReference>
<dbReference type="Gene3D" id="3.40.50.2300">
    <property type="match status" value="1"/>
</dbReference>
<accession>A0A142EQI8</accession>
<keyword evidence="5" id="KW-1185">Reference proteome</keyword>
<evidence type="ECO:0000313" key="4">
    <source>
        <dbReference type="EMBL" id="AMQ57393.1"/>
    </source>
</evidence>
<dbReference type="PANTHER" id="PTHR37299:SF1">
    <property type="entry name" value="STAGE 0 SPORULATION PROTEIN A HOMOLOG"/>
    <property type="match status" value="1"/>
</dbReference>
<dbReference type="SMART" id="SM00850">
    <property type="entry name" value="LytTR"/>
    <property type="match status" value="1"/>
</dbReference>
<dbReference type="PATRIC" id="fig|1727163.4.peg.2749"/>
<dbReference type="Pfam" id="PF04397">
    <property type="entry name" value="LytTR"/>
    <property type="match status" value="1"/>
</dbReference>
<dbReference type="OrthoDB" id="1646880at2"/>